<protein>
    <submittedName>
        <fullName evidence="1">Uncharacterized protein</fullName>
    </submittedName>
</protein>
<evidence type="ECO:0000313" key="1">
    <source>
        <dbReference type="EMBL" id="KAI3734843.1"/>
    </source>
</evidence>
<keyword evidence="2" id="KW-1185">Reference proteome</keyword>
<evidence type="ECO:0000313" key="2">
    <source>
        <dbReference type="Proteomes" id="UP001055879"/>
    </source>
</evidence>
<organism evidence="1 2">
    <name type="scientific">Arctium lappa</name>
    <name type="common">Greater burdock</name>
    <name type="synonym">Lappa major</name>
    <dbReference type="NCBI Taxonomy" id="4217"/>
    <lineage>
        <taxon>Eukaryota</taxon>
        <taxon>Viridiplantae</taxon>
        <taxon>Streptophyta</taxon>
        <taxon>Embryophyta</taxon>
        <taxon>Tracheophyta</taxon>
        <taxon>Spermatophyta</taxon>
        <taxon>Magnoliopsida</taxon>
        <taxon>eudicotyledons</taxon>
        <taxon>Gunneridae</taxon>
        <taxon>Pentapetalae</taxon>
        <taxon>asterids</taxon>
        <taxon>campanulids</taxon>
        <taxon>Asterales</taxon>
        <taxon>Asteraceae</taxon>
        <taxon>Carduoideae</taxon>
        <taxon>Cardueae</taxon>
        <taxon>Arctiinae</taxon>
        <taxon>Arctium</taxon>
    </lineage>
</organism>
<dbReference type="Proteomes" id="UP001055879">
    <property type="component" value="Linkage Group LG04"/>
</dbReference>
<name>A0ACB9CKJ8_ARCLA</name>
<gene>
    <name evidence="1" type="ORF">L6452_14323</name>
</gene>
<reference evidence="2" key="1">
    <citation type="journal article" date="2022" name="Mol. Ecol. Resour.">
        <title>The genomes of chicory, endive, great burdock and yacon provide insights into Asteraceae palaeo-polyploidization history and plant inulin production.</title>
        <authorList>
            <person name="Fan W."/>
            <person name="Wang S."/>
            <person name="Wang H."/>
            <person name="Wang A."/>
            <person name="Jiang F."/>
            <person name="Liu H."/>
            <person name="Zhao H."/>
            <person name="Xu D."/>
            <person name="Zhang Y."/>
        </authorList>
    </citation>
    <scope>NUCLEOTIDE SEQUENCE [LARGE SCALE GENOMIC DNA]</scope>
    <source>
        <strain evidence="2">cv. Niubang</strain>
    </source>
</reference>
<comment type="caution">
    <text evidence="1">The sequence shown here is derived from an EMBL/GenBank/DDBJ whole genome shotgun (WGS) entry which is preliminary data.</text>
</comment>
<accession>A0ACB9CKJ8</accession>
<dbReference type="EMBL" id="CM042050">
    <property type="protein sequence ID" value="KAI3734843.1"/>
    <property type="molecule type" value="Genomic_DNA"/>
</dbReference>
<sequence>MHASASRISKVTSAGKRNLQSLFKAFKSNGRYHGCHLALESFVAKRGNGEQGGRLAGAVRVNNRFELLELSVWSNVFNSVTYGSFVKKRSTTRLLACF</sequence>
<reference evidence="1 2" key="2">
    <citation type="journal article" date="2022" name="Mol. Ecol. Resour.">
        <title>The genomes of chicory, endive, great burdock and yacon provide insights into Asteraceae paleo-polyploidization history and plant inulin production.</title>
        <authorList>
            <person name="Fan W."/>
            <person name="Wang S."/>
            <person name="Wang H."/>
            <person name="Wang A."/>
            <person name="Jiang F."/>
            <person name="Liu H."/>
            <person name="Zhao H."/>
            <person name="Xu D."/>
            <person name="Zhang Y."/>
        </authorList>
    </citation>
    <scope>NUCLEOTIDE SEQUENCE [LARGE SCALE GENOMIC DNA]</scope>
    <source>
        <strain evidence="2">cv. Niubang</strain>
    </source>
</reference>
<proteinExistence type="predicted"/>